<dbReference type="RefSeq" id="WP_274922934.1">
    <property type="nucleotide sequence ID" value="NZ_BMWJ01000007.1"/>
</dbReference>
<protein>
    <submittedName>
        <fullName evidence="1">Uncharacterized protein</fullName>
    </submittedName>
</protein>
<proteinExistence type="predicted"/>
<sequence length="44" mass="4490">MNTFKSGGGGALSVLVDSDRSPDTLLVLVGHVVGDRAHPEGRTA</sequence>
<reference evidence="1 2" key="1">
    <citation type="submission" date="2021-03" db="EMBL/GenBank/DDBJ databases">
        <title>Sequencing the genomes of 1000 actinobacteria strains.</title>
        <authorList>
            <person name="Klenk H.-P."/>
        </authorList>
    </citation>
    <scope>NUCLEOTIDE SEQUENCE [LARGE SCALE GENOMIC DNA]</scope>
    <source>
        <strain evidence="1 2">DSM 40843</strain>
    </source>
</reference>
<accession>A0ABS4VJQ7</accession>
<evidence type="ECO:0000313" key="1">
    <source>
        <dbReference type="EMBL" id="MBP2364160.1"/>
    </source>
</evidence>
<evidence type="ECO:0000313" key="2">
    <source>
        <dbReference type="Proteomes" id="UP001519311"/>
    </source>
</evidence>
<gene>
    <name evidence="1" type="ORF">JOF59_006652</name>
</gene>
<dbReference type="Proteomes" id="UP001519311">
    <property type="component" value="Unassembled WGS sequence"/>
</dbReference>
<dbReference type="EMBL" id="JAGINS010000002">
    <property type="protein sequence ID" value="MBP2364160.1"/>
    <property type="molecule type" value="Genomic_DNA"/>
</dbReference>
<comment type="caution">
    <text evidence="1">The sequence shown here is derived from an EMBL/GenBank/DDBJ whole genome shotgun (WGS) entry which is preliminary data.</text>
</comment>
<name>A0ABS4VJQ7_9ACTN</name>
<organism evidence="1 2">
    <name type="scientific">Streptomyces clavifer</name>
    <dbReference type="NCBI Taxonomy" id="68188"/>
    <lineage>
        <taxon>Bacteria</taxon>
        <taxon>Bacillati</taxon>
        <taxon>Actinomycetota</taxon>
        <taxon>Actinomycetes</taxon>
        <taxon>Kitasatosporales</taxon>
        <taxon>Streptomycetaceae</taxon>
        <taxon>Streptomyces</taxon>
    </lineage>
</organism>
<keyword evidence="2" id="KW-1185">Reference proteome</keyword>